<dbReference type="InterPro" id="IPR029044">
    <property type="entry name" value="Nucleotide-diphossugar_trans"/>
</dbReference>
<protein>
    <submittedName>
        <fullName evidence="8">Teichoic acid biosynthesis protein F</fullName>
    </submittedName>
</protein>
<evidence type="ECO:0000256" key="6">
    <source>
        <dbReference type="ARBA" id="ARBA00023136"/>
    </source>
</evidence>
<dbReference type="InterPro" id="IPR001173">
    <property type="entry name" value="Glyco_trans_2-like"/>
</dbReference>
<evidence type="ECO:0000256" key="4">
    <source>
        <dbReference type="ARBA" id="ARBA00022679"/>
    </source>
</evidence>
<organism evidence="8 9">
    <name type="scientific">Bacillus cereus</name>
    <dbReference type="NCBI Taxonomy" id="1396"/>
    <lineage>
        <taxon>Bacteria</taxon>
        <taxon>Bacillati</taxon>
        <taxon>Bacillota</taxon>
        <taxon>Bacilli</taxon>
        <taxon>Bacillales</taxon>
        <taxon>Bacillaceae</taxon>
        <taxon>Bacillus</taxon>
        <taxon>Bacillus cereus group</taxon>
    </lineage>
</organism>
<proteinExistence type="inferred from homology"/>
<dbReference type="AlphaFoldDB" id="A0A2A8LH24"/>
<evidence type="ECO:0000259" key="7">
    <source>
        <dbReference type="Pfam" id="PF00535"/>
    </source>
</evidence>
<name>A0A2A8LH24_BACCE</name>
<keyword evidence="6" id="KW-0472">Membrane</keyword>
<comment type="subcellular location">
    <subcellularLocation>
        <location evidence="1">Cell membrane</location>
        <topology evidence="1">Peripheral membrane protein</topology>
    </subcellularLocation>
</comment>
<comment type="similarity">
    <text evidence="2">Belongs to the CDP-glycerol glycerophosphotransferase family.</text>
</comment>
<keyword evidence="4" id="KW-0808">Transferase</keyword>
<dbReference type="PANTHER" id="PTHR37316:SF3">
    <property type="entry name" value="TEICHOIC ACID GLYCEROL-PHOSPHATE TRANSFERASE"/>
    <property type="match status" value="1"/>
</dbReference>
<dbReference type="Gene3D" id="3.40.50.11820">
    <property type="match status" value="1"/>
</dbReference>
<dbReference type="GO" id="GO:0005886">
    <property type="term" value="C:plasma membrane"/>
    <property type="evidence" value="ECO:0007669"/>
    <property type="project" value="UniProtKB-SubCell"/>
</dbReference>
<evidence type="ECO:0000313" key="9">
    <source>
        <dbReference type="Proteomes" id="UP000220900"/>
    </source>
</evidence>
<dbReference type="Pfam" id="PF00535">
    <property type="entry name" value="Glycos_transf_2"/>
    <property type="match status" value="1"/>
</dbReference>
<dbReference type="InterPro" id="IPR007554">
    <property type="entry name" value="Glycerophosphate_synth"/>
</dbReference>
<dbReference type="GO" id="GO:0047355">
    <property type="term" value="F:CDP-glycerol glycerophosphotransferase activity"/>
    <property type="evidence" value="ECO:0007669"/>
    <property type="project" value="InterPro"/>
</dbReference>
<dbReference type="InterPro" id="IPR043149">
    <property type="entry name" value="TagF_N"/>
</dbReference>
<evidence type="ECO:0000256" key="1">
    <source>
        <dbReference type="ARBA" id="ARBA00004202"/>
    </source>
</evidence>
<dbReference type="EMBL" id="NTZF01000044">
    <property type="protein sequence ID" value="PES89686.1"/>
    <property type="molecule type" value="Genomic_DNA"/>
</dbReference>
<dbReference type="PANTHER" id="PTHR37316">
    <property type="entry name" value="TEICHOIC ACID GLYCEROL-PHOSPHATE PRIMASE"/>
    <property type="match status" value="1"/>
</dbReference>
<dbReference type="Proteomes" id="UP000220900">
    <property type="component" value="Unassembled WGS sequence"/>
</dbReference>
<reference evidence="8 9" key="1">
    <citation type="submission" date="2017-09" db="EMBL/GenBank/DDBJ databases">
        <title>Large-scale bioinformatics analysis of Bacillus genomes uncovers conserved roles of natural products in bacterial physiology.</title>
        <authorList>
            <consortium name="Agbiome Team Llc"/>
            <person name="Bleich R.M."/>
            <person name="Grubbs K.J."/>
            <person name="Santa Maria K.C."/>
            <person name="Allen S.E."/>
            <person name="Farag S."/>
            <person name="Shank E.A."/>
            <person name="Bowers A."/>
        </authorList>
    </citation>
    <scope>NUCLEOTIDE SEQUENCE [LARGE SCALE GENOMIC DNA]</scope>
    <source>
        <strain evidence="8 9">AFS002368</strain>
    </source>
</reference>
<sequence length="710" mass="84976">MKTVSVIVPVYNKEDYLERCINSVLNQTYTDLEIILINDGSTDNSRRILTEFAREHEQIRYYEFQRNYGVAKARNYGLNKATGEYIYFLDADDYLMIQAIETLIENIENYSAIAGPFSKKTVKHSVIKDVNVQLFTQESKMKMLSRKTVINTLFSAEHIRRYELRFNEEVSFFSDLTFLMPLLAKEDTFPMIDVPLYIKGECYEPINNPTLSIISTKYKIHDFFSMYKTLKADFYNEIHLSSYLDEQLLGFYFKNMTTSVRQSPGLLEKHFNDLKENVDLISLDIIKKRNFLERLELKWIKKRNQKATFICMKIRTLYKRWKKAFKDKKSLYQEIYRTILVKLPMNEKTIVFESFAGKSYSCNPRYIYEYLVNSNQDFNFVWIFNELDKDILGNAKKVKRFSWKYYYCLATSKYWVTNTRMPNNLSKRKETIYLQTWHGTPLKKLAADMKEVHMPGTTTEKYKKNFYNESRNWDYLVSPNKYSTEIFKRAFKYDQEILEFGYPRNDILCGNERKRKERANRIKSRIGIPKDKKVILYAPTWRDDEFYEKGKYRFELKLNLKEMQERFGDQYVIVLRMHYLVADHINIEGMEKFVYELSKYEDIAELYLISDILITDYSSVFFDYANLRRPILFFTYDISKYRSILRGFYMDFEKEAPGPLLETSDQVINAISNIEGIEMEYKETFNRFYNKFCHLDTGRAAKRISEKVFK</sequence>
<dbReference type="SUPFAM" id="SSF53448">
    <property type="entry name" value="Nucleotide-diphospho-sugar transferases"/>
    <property type="match status" value="1"/>
</dbReference>
<evidence type="ECO:0000313" key="8">
    <source>
        <dbReference type="EMBL" id="PES89686.1"/>
    </source>
</evidence>
<evidence type="ECO:0000256" key="5">
    <source>
        <dbReference type="ARBA" id="ARBA00022944"/>
    </source>
</evidence>
<keyword evidence="5" id="KW-0777">Teichoic acid biosynthesis</keyword>
<dbReference type="InterPro" id="IPR043148">
    <property type="entry name" value="TagF_C"/>
</dbReference>
<dbReference type="GO" id="GO:0019350">
    <property type="term" value="P:teichoic acid biosynthetic process"/>
    <property type="evidence" value="ECO:0007669"/>
    <property type="project" value="UniProtKB-KW"/>
</dbReference>
<dbReference type="InterPro" id="IPR051612">
    <property type="entry name" value="Teichoic_Acid_Biosynth"/>
</dbReference>
<dbReference type="Gene3D" id="3.40.50.12580">
    <property type="match status" value="1"/>
</dbReference>
<feature type="domain" description="Glycosyltransferase 2-like" evidence="7">
    <location>
        <begin position="5"/>
        <end position="115"/>
    </location>
</feature>
<dbReference type="Gene3D" id="3.90.550.10">
    <property type="entry name" value="Spore Coat Polysaccharide Biosynthesis Protein SpsA, Chain A"/>
    <property type="match status" value="1"/>
</dbReference>
<keyword evidence="3" id="KW-1003">Cell membrane</keyword>
<comment type="caution">
    <text evidence="8">The sequence shown here is derived from an EMBL/GenBank/DDBJ whole genome shotgun (WGS) entry which is preliminary data.</text>
</comment>
<dbReference type="CDD" id="cd00761">
    <property type="entry name" value="Glyco_tranf_GTA_type"/>
    <property type="match status" value="1"/>
</dbReference>
<dbReference type="SUPFAM" id="SSF53756">
    <property type="entry name" value="UDP-Glycosyltransferase/glycogen phosphorylase"/>
    <property type="match status" value="1"/>
</dbReference>
<gene>
    <name evidence="8" type="ORF">CN491_26205</name>
</gene>
<evidence type="ECO:0000256" key="3">
    <source>
        <dbReference type="ARBA" id="ARBA00022475"/>
    </source>
</evidence>
<accession>A0A2A8LH24</accession>
<dbReference type="Pfam" id="PF04464">
    <property type="entry name" value="Glyphos_transf"/>
    <property type="match status" value="1"/>
</dbReference>
<evidence type="ECO:0000256" key="2">
    <source>
        <dbReference type="ARBA" id="ARBA00010488"/>
    </source>
</evidence>
<dbReference type="RefSeq" id="WP_098269775.1">
    <property type="nucleotide sequence ID" value="NZ_JAVIVZ010000001.1"/>
</dbReference>